<accession>A0A5S3Z8J0</accession>
<reference evidence="3" key="2">
    <citation type="submission" date="2019-06" db="EMBL/GenBank/DDBJ databases">
        <title>Co-occurence of chitin degradation, pigmentation and bioactivity in marine Pseudoalteromonas.</title>
        <authorList>
            <person name="Sonnenschein E.C."/>
            <person name="Bech P.K."/>
        </authorList>
    </citation>
    <scope>NUCLEOTIDE SEQUENCE [LARGE SCALE GENOMIC DNA]</scope>
    <source>
        <strain evidence="3">S2897</strain>
    </source>
</reference>
<gene>
    <name evidence="2" type="ORF">CWC05_03530</name>
</gene>
<dbReference type="InterPro" id="IPR052399">
    <property type="entry name" value="Phage_Baseplate_Assmbl_Protein"/>
</dbReference>
<protein>
    <recommendedName>
        <fullName evidence="1">Baseplate protein J-like barrel domain-containing protein</fullName>
    </recommendedName>
</protein>
<dbReference type="Pfam" id="PF04865">
    <property type="entry name" value="Baseplate_J"/>
    <property type="match status" value="1"/>
</dbReference>
<reference evidence="2 3" key="1">
    <citation type="submission" date="2017-12" db="EMBL/GenBank/DDBJ databases">
        <authorList>
            <person name="Paulsen S."/>
            <person name="Gram L.K."/>
        </authorList>
    </citation>
    <scope>NUCLEOTIDE SEQUENCE [LARGE SCALE GENOMIC DNA]</scope>
    <source>
        <strain evidence="2 3">S2897</strain>
    </source>
</reference>
<evidence type="ECO:0000313" key="3">
    <source>
        <dbReference type="Proteomes" id="UP000305874"/>
    </source>
</evidence>
<evidence type="ECO:0000259" key="1">
    <source>
        <dbReference type="Pfam" id="PF04865"/>
    </source>
</evidence>
<evidence type="ECO:0000313" key="2">
    <source>
        <dbReference type="EMBL" id="TMP88513.1"/>
    </source>
</evidence>
<dbReference type="PANTHER" id="PTHR37829:SF3">
    <property type="entry name" value="PROTEIN JAYE-RELATED"/>
    <property type="match status" value="1"/>
</dbReference>
<dbReference type="InterPro" id="IPR006949">
    <property type="entry name" value="Barrel_Baseplate_J-like"/>
</dbReference>
<proteinExistence type="predicted"/>
<feature type="domain" description="Baseplate protein J-like barrel" evidence="1">
    <location>
        <begin position="110"/>
        <end position="189"/>
    </location>
</feature>
<dbReference type="PANTHER" id="PTHR37829">
    <property type="entry name" value="PHAGE-LIKE ELEMENT PBSX PROTEIN XKDT"/>
    <property type="match status" value="1"/>
</dbReference>
<organism evidence="2 3">
    <name type="scientific">Pseudoalteromonas ruthenica</name>
    <dbReference type="NCBI Taxonomy" id="151081"/>
    <lineage>
        <taxon>Bacteria</taxon>
        <taxon>Pseudomonadati</taxon>
        <taxon>Pseudomonadota</taxon>
        <taxon>Gammaproteobacteria</taxon>
        <taxon>Alteromonadales</taxon>
        <taxon>Pseudoalteromonadaceae</taxon>
        <taxon>Pseudoalteromonas</taxon>
    </lineage>
</organism>
<comment type="caution">
    <text evidence="2">The sequence shown here is derived from an EMBL/GenBank/DDBJ whole genome shotgun (WGS) entry which is preliminary data.</text>
</comment>
<name>A0A5S3Z8J0_9GAMM</name>
<dbReference type="AlphaFoldDB" id="A0A5S3Z8J0"/>
<sequence>MDYRAQFLNVLKARGVPVSEQEQKALWEQSLVGQGLAVKNQSPQSPFWRAQKAIVGEATSKLTNTLVDVIMPNSFILLAEDEWLDQHGRSRNVPRLPELKAQGNLVLSRTDTQGALTIPKGTQVQSDPVDGRVYVLELLNDIQFEDGQGERIALAEALESGSAYNLVAGYYTQLVTPIEGVSVINLDDWLVRPGQDIESNANYRLRCRDKFATLGNYHVDAVYRSMIAEFPGMLAENIVFEHNAPRGPGTANAYVFLEIGTVSQALLDEINNHISAGNHGNGDDLVVMALPEQPQDIHVKYWQHPNTDSIKLKLVRAIRAAFRENAMFTVTKAMPNQQFSFSLLASELHALFPELKSIQFINDDIQCGMWLPKINSLVLEQQ</sequence>
<dbReference type="EMBL" id="PNCG01000002">
    <property type="protein sequence ID" value="TMP88513.1"/>
    <property type="molecule type" value="Genomic_DNA"/>
</dbReference>
<dbReference type="RefSeq" id="WP_138547386.1">
    <property type="nucleotide sequence ID" value="NZ_PNCG01000002.1"/>
</dbReference>
<dbReference type="Proteomes" id="UP000305874">
    <property type="component" value="Unassembled WGS sequence"/>
</dbReference>